<evidence type="ECO:0000313" key="2">
    <source>
        <dbReference type="Proteomes" id="UP000663064"/>
    </source>
</evidence>
<evidence type="ECO:0000313" key="1">
    <source>
        <dbReference type="EMBL" id="QOS10420.1"/>
    </source>
</evidence>
<dbReference type="RefSeq" id="WP_193492864.1">
    <property type="nucleotide sequence ID" value="NZ_CP063205.1"/>
</dbReference>
<sequence>MMTTEKIETVHAERLEDEESSKFYVPEKYQLGLLTDYLNSHGFEYVTEGRVFCYPIDILCARQETTVAIEMKSGKLSRGIEQAWRNSDFVDFSYLAVWEDRINESLLEAVSDKPIGLFAVDDEVKQISSPSKTTVQLCSRDAIFSTIRENVRNDTSVQQSE</sequence>
<accession>A0A871BCG1</accession>
<organism evidence="1 2">
    <name type="scientific">Haloferax gibbonsii</name>
    <dbReference type="NCBI Taxonomy" id="35746"/>
    <lineage>
        <taxon>Archaea</taxon>
        <taxon>Methanobacteriati</taxon>
        <taxon>Methanobacteriota</taxon>
        <taxon>Stenosarchaea group</taxon>
        <taxon>Halobacteria</taxon>
        <taxon>Halobacteriales</taxon>
        <taxon>Haloferacaceae</taxon>
        <taxon>Haloferax</taxon>
    </lineage>
</organism>
<gene>
    <name evidence="1" type="ORF">HfgLR_01335</name>
</gene>
<reference evidence="1" key="1">
    <citation type="journal article" date="2021" name="Front. Microbiol.">
        <title>Cellular and Genomic Properties of Haloferax gibbonsii LR2-5, the Host of Euryarchaeal Virus HFTV1.</title>
        <authorList>
            <person name="Tittes C."/>
            <person name="Schwarzer S."/>
            <person name="Pfeiffer F."/>
            <person name="Dyall-Smith M."/>
            <person name="Rodriguez-Franco M."/>
            <person name="Oksanen H.M."/>
            <person name="Quax T.E.F."/>
        </authorList>
    </citation>
    <scope>NUCLEOTIDE SEQUENCE</scope>
    <source>
        <strain evidence="1">LR2-5</strain>
    </source>
</reference>
<dbReference type="EMBL" id="CP063205">
    <property type="protein sequence ID" value="QOS10420.1"/>
    <property type="molecule type" value="Genomic_DNA"/>
</dbReference>
<dbReference type="GeneID" id="59457928"/>
<proteinExistence type="predicted"/>
<name>A0A871BCG1_HALGI</name>
<dbReference type="Proteomes" id="UP000663064">
    <property type="component" value="Chromosome"/>
</dbReference>
<dbReference type="AlphaFoldDB" id="A0A871BCG1"/>
<protein>
    <submittedName>
        <fullName evidence="1">Uncharacterized protein</fullName>
    </submittedName>
</protein>